<evidence type="ECO:0000313" key="1">
    <source>
        <dbReference type="EMBL" id="KAG2288362.1"/>
    </source>
</evidence>
<sequence length="77" mass="8391">MPHRQNQSGEEQQWRFDISVLMRVSDTDVVGVFQDQVEKTSVTECPTNPTAPPRIPAGACSGAAVAVETRPADCYVD</sequence>
<protein>
    <submittedName>
        <fullName evidence="1">Uncharacterized protein</fullName>
    </submittedName>
</protein>
<dbReference type="AlphaFoldDB" id="A0A8X7URR2"/>
<organism evidence="1 2">
    <name type="scientific">Brassica carinata</name>
    <name type="common">Ethiopian mustard</name>
    <name type="synonym">Abyssinian cabbage</name>
    <dbReference type="NCBI Taxonomy" id="52824"/>
    <lineage>
        <taxon>Eukaryota</taxon>
        <taxon>Viridiplantae</taxon>
        <taxon>Streptophyta</taxon>
        <taxon>Embryophyta</taxon>
        <taxon>Tracheophyta</taxon>
        <taxon>Spermatophyta</taxon>
        <taxon>Magnoliopsida</taxon>
        <taxon>eudicotyledons</taxon>
        <taxon>Gunneridae</taxon>
        <taxon>Pentapetalae</taxon>
        <taxon>rosids</taxon>
        <taxon>malvids</taxon>
        <taxon>Brassicales</taxon>
        <taxon>Brassicaceae</taxon>
        <taxon>Brassiceae</taxon>
        <taxon>Brassica</taxon>
    </lineage>
</organism>
<gene>
    <name evidence="1" type="ORF">Bca52824_047966</name>
</gene>
<keyword evidence="2" id="KW-1185">Reference proteome</keyword>
<name>A0A8X7URR2_BRACI</name>
<proteinExistence type="predicted"/>
<evidence type="ECO:0000313" key="2">
    <source>
        <dbReference type="Proteomes" id="UP000886595"/>
    </source>
</evidence>
<reference evidence="1 2" key="1">
    <citation type="submission" date="2020-02" db="EMBL/GenBank/DDBJ databases">
        <authorList>
            <person name="Ma Q."/>
            <person name="Huang Y."/>
            <person name="Song X."/>
            <person name="Pei D."/>
        </authorList>
    </citation>
    <scope>NUCLEOTIDE SEQUENCE [LARGE SCALE GENOMIC DNA]</scope>
    <source>
        <strain evidence="1">Sxm20200214</strain>
        <tissue evidence="1">Leaf</tissue>
    </source>
</reference>
<dbReference type="Proteomes" id="UP000886595">
    <property type="component" value="Unassembled WGS sequence"/>
</dbReference>
<comment type="caution">
    <text evidence="1">The sequence shown here is derived from an EMBL/GenBank/DDBJ whole genome shotgun (WGS) entry which is preliminary data.</text>
</comment>
<accession>A0A8X7URR2</accession>
<dbReference type="EMBL" id="JAAMPC010000010">
    <property type="protein sequence ID" value="KAG2288362.1"/>
    <property type="molecule type" value="Genomic_DNA"/>
</dbReference>